<gene>
    <name evidence="2" type="ORF">PXX05_15030</name>
</gene>
<feature type="compositionally biased region" description="Low complexity" evidence="1">
    <location>
        <begin position="543"/>
        <end position="556"/>
    </location>
</feature>
<organism evidence="2 3">
    <name type="scientific">Legionella cardiaca</name>
    <dbReference type="NCBI Taxonomy" id="1071983"/>
    <lineage>
        <taxon>Bacteria</taxon>
        <taxon>Pseudomonadati</taxon>
        <taxon>Pseudomonadota</taxon>
        <taxon>Gammaproteobacteria</taxon>
        <taxon>Legionellales</taxon>
        <taxon>Legionellaceae</taxon>
        <taxon>Legionella</taxon>
    </lineage>
</organism>
<dbReference type="EMBL" id="CP119078">
    <property type="protein sequence ID" value="WED43185.1"/>
    <property type="molecule type" value="Genomic_DNA"/>
</dbReference>
<feature type="compositionally biased region" description="Polar residues" evidence="1">
    <location>
        <begin position="557"/>
        <end position="566"/>
    </location>
</feature>
<evidence type="ECO:0000256" key="1">
    <source>
        <dbReference type="SAM" id="MobiDB-lite"/>
    </source>
</evidence>
<feature type="region of interest" description="Disordered" evidence="1">
    <location>
        <begin position="514"/>
        <end position="567"/>
    </location>
</feature>
<sequence length="1361" mass="151516">METSKVMRKTLDADKKNRIIAQFLQDKFKATYNPIWLNTPQNYQNLAKALDFFHNVDEENLSLTAVGSENDITRADHKKHYEMLATLLDKFVVFSDETPPVATEFNEKDATLMSIELKQGFEARSLRDLHAQRSNLGVAEKFLNQRLSANEWLSDLDLGRALTKLGARNKVHITRLNAADIGMILHFEREKHGASLAPYSIPLLINCGSSGSLTSQGSHWTEAMIRVNPATNTITIDYADSMSIEQDVAAILRDAVHYNERSVVRDVEKLYSAFPGVVGDSLTINIHSDNSQADSWSCGYRALHRLLSHPHFPVAGIDTASPPWSTFINTPYVSSPLRDAVFQLLIDNLQINQDFFEASKHKEDAFTSTDRTYTLSPEYVKQYIAFLANTASSTSKINSANFAKEYELIAKEFAKFNVKTDRAVELGRLQENVNKVLKGPLSADAKIFALVDVLATEYDAILKTTGGSNSKLAKAISKFADEQLGVTLAKGPSYNFKKGGLLLQVITKLGTTAEESAEESVLPKPKTPELDTPKISRSTPTISSPKVVEPKVSPSVGSISPKTDPTQVKLLPTQDLSRVGTMFGTTQFCYGGKPSGVEPGFRAIDLDDAFFEQLQKIVPPSTMTGKEVEAYTNLLETLRKAVPEETPVQALDRKQKAFAFFINALEPAPHAPKALNPTIGWLCEEIKEGIKSNQGLSAWLYKLDYAQSGAAKKRTEANKEALREFSGTRLAGIFSHQNQRQEIVWVGGPSGPHAMLACGWKNGLVELTQFLHGGGSPDYNGVLVDDPKADIKRAKRVPGLGENLIFGLAIGDRDGIGKDAQNKGFASDAFYGFDYGKPYEGDGVCSTLRDDFSFTNPWASTPEFMRGTSTIGVGRHKMYRNYSIFYDTPYSDRLMGVHLLKKMITGENPSEAIMASYPEQFRHELFRIQQRTPTPETLLPSLREARSLCREGSPIQGLLDNLSVQISTGKLQTFNLYFAEIKIDLIAQALKTGMPEKELEEHLKSIDSWAATAAISNQQILDTFQHRLNLTCQEVDFLDKMEKVFSPTSCMSHDGSVFLNFLRIRSPDERIPFQLTKLTDGSYVLTTPVKGIRQELKDQLGLPFRATGSGLSCHLSEWQLSELMNDINQRYDTKQKLSAADAMLKLHTFPKAQASFKSETVPQLRELLAHENTSLSGQFKGGWDSNNVLSLDLIAKTAEQVKLIQQIFKLPTPPRINETCTVSIPPRRLEKLQHSINEAYQRKQGVLTEPASDKWAKFYKAVDRTEVDEEVRQAQALIARFARYHLDPHLFETLKTAIGDLSFSDVGKLLSSNDNTLQDETNIQHIINDEVSKLKPRVQEIELEDFKVSASAKDSDHGLSL</sequence>
<dbReference type="Proteomes" id="UP001222087">
    <property type="component" value="Chromosome"/>
</dbReference>
<evidence type="ECO:0000313" key="3">
    <source>
        <dbReference type="Proteomes" id="UP001222087"/>
    </source>
</evidence>
<protein>
    <submittedName>
        <fullName evidence="2">Uncharacterized protein</fullName>
    </submittedName>
</protein>
<reference evidence="2 3" key="1">
    <citation type="submission" date="2023-02" db="EMBL/GenBank/DDBJ databases">
        <title>Genome Sequence of L. cardiaca H63T.</title>
        <authorList>
            <person name="Lopez A.E."/>
            <person name="Cianciotto N.P."/>
        </authorList>
    </citation>
    <scope>NUCLEOTIDE SEQUENCE [LARGE SCALE GENOMIC DNA]</scope>
    <source>
        <strain evidence="2 3">H63</strain>
    </source>
</reference>
<accession>A0ABY8ARA2</accession>
<name>A0ABY8ARA2_9GAMM</name>
<keyword evidence="3" id="KW-1185">Reference proteome</keyword>
<evidence type="ECO:0000313" key="2">
    <source>
        <dbReference type="EMBL" id="WED43185.1"/>
    </source>
</evidence>
<proteinExistence type="predicted"/>
<dbReference type="RefSeq" id="WP_275088999.1">
    <property type="nucleotide sequence ID" value="NZ_CP119078.1"/>
</dbReference>